<name>A0A8S2VLB2_9BILA</name>
<accession>A0A8S2VLB2</accession>
<evidence type="ECO:0000313" key="2">
    <source>
        <dbReference type="EMBL" id="CAF4396589.1"/>
    </source>
</evidence>
<feature type="non-terminal residue" evidence="2">
    <location>
        <position position="19"/>
    </location>
</feature>
<protein>
    <submittedName>
        <fullName evidence="2">Uncharacterized protein</fullName>
    </submittedName>
</protein>
<proteinExistence type="predicted"/>
<reference evidence="2" key="1">
    <citation type="submission" date="2021-02" db="EMBL/GenBank/DDBJ databases">
        <authorList>
            <person name="Nowell W R."/>
        </authorList>
    </citation>
    <scope>NUCLEOTIDE SEQUENCE</scope>
</reference>
<dbReference type="Proteomes" id="UP000677228">
    <property type="component" value="Unassembled WGS sequence"/>
</dbReference>
<sequence length="19" mass="2009">MHGVRHRGLRCGGGQTLSS</sequence>
<comment type="caution">
    <text evidence="2">The sequence shown here is derived from an EMBL/GenBank/DDBJ whole genome shotgun (WGS) entry which is preliminary data.</text>
</comment>
<dbReference type="EMBL" id="CAJNOK010048482">
    <property type="protein sequence ID" value="CAF1592131.1"/>
    <property type="molecule type" value="Genomic_DNA"/>
</dbReference>
<evidence type="ECO:0000313" key="1">
    <source>
        <dbReference type="EMBL" id="CAF1592131.1"/>
    </source>
</evidence>
<evidence type="ECO:0000313" key="3">
    <source>
        <dbReference type="Proteomes" id="UP000682733"/>
    </source>
</evidence>
<dbReference type="EMBL" id="CAJOBA010071920">
    <property type="protein sequence ID" value="CAF4396589.1"/>
    <property type="molecule type" value="Genomic_DNA"/>
</dbReference>
<organism evidence="2 3">
    <name type="scientific">Didymodactylos carnosus</name>
    <dbReference type="NCBI Taxonomy" id="1234261"/>
    <lineage>
        <taxon>Eukaryota</taxon>
        <taxon>Metazoa</taxon>
        <taxon>Spiralia</taxon>
        <taxon>Gnathifera</taxon>
        <taxon>Rotifera</taxon>
        <taxon>Eurotatoria</taxon>
        <taxon>Bdelloidea</taxon>
        <taxon>Philodinida</taxon>
        <taxon>Philodinidae</taxon>
        <taxon>Didymodactylos</taxon>
    </lineage>
</organism>
<dbReference type="Proteomes" id="UP000682733">
    <property type="component" value="Unassembled WGS sequence"/>
</dbReference>
<dbReference type="AlphaFoldDB" id="A0A8S2VLB2"/>
<gene>
    <name evidence="1" type="ORF">OVA965_LOCUS41615</name>
    <name evidence="2" type="ORF">TMI583_LOCUS43300</name>
</gene>